<dbReference type="PANTHER" id="PTHR32093">
    <property type="entry name" value="LEUCINE-RICH REPEAT EXTENSIN-LIKE PROTEIN 3-RELATED"/>
    <property type="match status" value="1"/>
</dbReference>
<dbReference type="RefSeq" id="XP_003568778.1">
    <property type="nucleotide sequence ID" value="XM_003568730.4"/>
</dbReference>
<keyword evidence="10" id="KW-0472">Membrane</keyword>
<reference evidence="16" key="2">
    <citation type="submission" date="2017-06" db="EMBL/GenBank/DDBJ databases">
        <title>WGS assembly of Brachypodium distachyon.</title>
        <authorList>
            <consortium name="The International Brachypodium Initiative"/>
            <person name="Lucas S."/>
            <person name="Harmon-Smith M."/>
            <person name="Lail K."/>
            <person name="Tice H."/>
            <person name="Grimwood J."/>
            <person name="Bruce D."/>
            <person name="Barry K."/>
            <person name="Shu S."/>
            <person name="Lindquist E."/>
            <person name="Wang M."/>
            <person name="Pitluck S."/>
            <person name="Vogel J.P."/>
            <person name="Garvin D.F."/>
            <person name="Mockler T.C."/>
            <person name="Schmutz J."/>
            <person name="Rokhsar D."/>
            <person name="Bevan M.W."/>
        </authorList>
    </citation>
    <scope>NUCLEOTIDE SEQUENCE</scope>
    <source>
        <strain evidence="16">Bd21</strain>
    </source>
</reference>
<evidence type="ECO:0000256" key="7">
    <source>
        <dbReference type="ARBA" id="ARBA00022729"/>
    </source>
</evidence>
<dbReference type="Pfam" id="PF08263">
    <property type="entry name" value="LRRNT_2"/>
    <property type="match status" value="1"/>
</dbReference>
<name>I1HL40_BRADI</name>
<keyword evidence="6" id="KW-0812">Transmembrane</keyword>
<feature type="signal peptide" evidence="14">
    <location>
        <begin position="1"/>
        <end position="35"/>
    </location>
</feature>
<feature type="domain" description="Leucine-rich repeat-containing N-terminal plant-type" evidence="15">
    <location>
        <begin position="72"/>
        <end position="109"/>
    </location>
</feature>
<dbReference type="GO" id="GO:0071555">
    <property type="term" value="P:cell wall organization"/>
    <property type="evidence" value="ECO:0007669"/>
    <property type="project" value="UniProtKB-KW"/>
</dbReference>
<sequence length="445" mass="46020">MEQPHFHPLATLHAHAVAIAAVALLLLSSPAPTTQFGLGATFGVWINGAAPPPPSPDSLGHSSTQIQGGGGQEYTALQALKSAITEDPRGALSSWQGPNVCAYKGVYCSAPPAASAATPPAGAVVAGIDLNHAGLKGTLPAAVSLLAHLTFLHLNSNALSGAVPDTLRDLQYLTELDLSNNLFSGPFPASTLLIPSLVYLDLRFNGFSGEIPDEVFVKNLDALFLNNNRFEGQIPETLWSSPATVITLANNRLTGPVPTSYGYGAGAGGGRVRELLFLNNKLTGCVPEALGFLPCVEVLDLSNNSLSGHLPSTLSCLSGSIEVLNIAHNQLTGELPELVCDLRRITNLSVSFNFFSGISQDCDRLAGRSVFDFAGNCVPGRGMQRPQPECDEAPGDVGLSCLRIPGSRPVACAEAAVSFGIGATFGGALPFGMSGGAAEATVTVP</sequence>
<dbReference type="STRING" id="15368.I1HL40"/>
<keyword evidence="4" id="KW-0964">Secreted</keyword>
<comment type="subcellular location">
    <subcellularLocation>
        <location evidence="2">Membrane</location>
    </subcellularLocation>
    <subcellularLocation>
        <location evidence="1">Secreted</location>
        <location evidence="1">Cell wall</location>
    </subcellularLocation>
</comment>
<evidence type="ECO:0000256" key="1">
    <source>
        <dbReference type="ARBA" id="ARBA00004191"/>
    </source>
</evidence>
<dbReference type="InterPro" id="IPR051582">
    <property type="entry name" value="LRR_extensin-like_regulator"/>
</dbReference>
<dbReference type="AlphaFoldDB" id="I1HL40"/>
<evidence type="ECO:0000256" key="11">
    <source>
        <dbReference type="ARBA" id="ARBA00023278"/>
    </source>
</evidence>
<reference evidence="17" key="3">
    <citation type="submission" date="2018-08" db="UniProtKB">
        <authorList>
            <consortium name="EnsemblPlants"/>
        </authorList>
    </citation>
    <scope>IDENTIFICATION</scope>
    <source>
        <strain evidence="17">cv. Bd21</strain>
    </source>
</reference>
<dbReference type="InterPro" id="IPR001611">
    <property type="entry name" value="Leu-rich_rpt"/>
</dbReference>
<dbReference type="SUPFAM" id="SSF52058">
    <property type="entry name" value="L domain-like"/>
    <property type="match status" value="1"/>
</dbReference>
<dbReference type="OMA" id="NCLRIPL"/>
<evidence type="ECO:0000256" key="2">
    <source>
        <dbReference type="ARBA" id="ARBA00004370"/>
    </source>
</evidence>
<keyword evidence="18" id="KW-1185">Reference proteome</keyword>
<dbReference type="eggNOG" id="ENOG502QQNY">
    <property type="taxonomic scope" value="Eukaryota"/>
</dbReference>
<accession>I1HL40</accession>
<dbReference type="KEGG" id="bdi:100830934"/>
<dbReference type="Gramene" id="KQK07141">
    <property type="protein sequence ID" value="KQK07141"/>
    <property type="gene ID" value="BRADI_2g33340v3"/>
</dbReference>
<dbReference type="EMBL" id="CM000881">
    <property type="protein sequence ID" value="KQK07141.1"/>
    <property type="molecule type" value="Genomic_DNA"/>
</dbReference>
<protein>
    <recommendedName>
        <fullName evidence="13">Cell wall hydroxyproline-rich glycoprotein</fullName>
    </recommendedName>
</protein>
<keyword evidence="3" id="KW-0134">Cell wall</keyword>
<dbReference type="HOGENOM" id="CLU_000288_23_1_1"/>
<keyword evidence="12" id="KW-0961">Cell wall biogenesis/degradation</keyword>
<gene>
    <name evidence="17" type="primary">LOC100830934</name>
    <name evidence="16" type="ORF">BRADI_2g33340v3</name>
</gene>
<evidence type="ECO:0000256" key="9">
    <source>
        <dbReference type="ARBA" id="ARBA00022989"/>
    </source>
</evidence>
<evidence type="ECO:0000256" key="5">
    <source>
        <dbReference type="ARBA" id="ARBA00022614"/>
    </source>
</evidence>
<dbReference type="InterPro" id="IPR013210">
    <property type="entry name" value="LRR_N_plant-typ"/>
</dbReference>
<reference evidence="16 17" key="1">
    <citation type="journal article" date="2010" name="Nature">
        <title>Genome sequencing and analysis of the model grass Brachypodium distachyon.</title>
        <authorList>
            <consortium name="International Brachypodium Initiative"/>
        </authorList>
    </citation>
    <scope>NUCLEOTIDE SEQUENCE [LARGE SCALE GENOMIC DNA]</scope>
    <source>
        <strain evidence="16">Bd21</strain>
        <strain evidence="17">cv. Bd21</strain>
    </source>
</reference>
<dbReference type="Proteomes" id="UP000008810">
    <property type="component" value="Chromosome 2"/>
</dbReference>
<dbReference type="InterPro" id="IPR003591">
    <property type="entry name" value="Leu-rich_rpt_typical-subtyp"/>
</dbReference>
<dbReference type="PANTHER" id="PTHR32093:SF86">
    <property type="entry name" value="EXTENSIN-LIKE PROTEIN"/>
    <property type="match status" value="1"/>
</dbReference>
<evidence type="ECO:0000256" key="4">
    <source>
        <dbReference type="ARBA" id="ARBA00022525"/>
    </source>
</evidence>
<feature type="chain" id="PRO_5014094664" description="Cell wall hydroxyproline-rich glycoprotein" evidence="14">
    <location>
        <begin position="36"/>
        <end position="445"/>
    </location>
</feature>
<dbReference type="GO" id="GO:0016020">
    <property type="term" value="C:membrane"/>
    <property type="evidence" value="ECO:0007669"/>
    <property type="project" value="UniProtKB-SubCell"/>
</dbReference>
<evidence type="ECO:0000313" key="16">
    <source>
        <dbReference type="EMBL" id="KQK07141.1"/>
    </source>
</evidence>
<dbReference type="OrthoDB" id="676979at2759"/>
<evidence type="ECO:0000256" key="10">
    <source>
        <dbReference type="ARBA" id="ARBA00023136"/>
    </source>
</evidence>
<keyword evidence="5" id="KW-0433">Leucine-rich repeat</keyword>
<dbReference type="Pfam" id="PF13855">
    <property type="entry name" value="LRR_8"/>
    <property type="match status" value="1"/>
</dbReference>
<evidence type="ECO:0000256" key="13">
    <source>
        <dbReference type="ARBA" id="ARBA00041871"/>
    </source>
</evidence>
<keyword evidence="7 14" id="KW-0732">Signal</keyword>
<evidence type="ECO:0000256" key="12">
    <source>
        <dbReference type="ARBA" id="ARBA00023316"/>
    </source>
</evidence>
<dbReference type="Gene3D" id="3.80.10.10">
    <property type="entry name" value="Ribonuclease Inhibitor"/>
    <property type="match status" value="3"/>
</dbReference>
<keyword evidence="8" id="KW-0677">Repeat</keyword>
<dbReference type="EnsemblPlants" id="KQK07141">
    <property type="protein sequence ID" value="KQK07141"/>
    <property type="gene ID" value="BRADI_2g33340v3"/>
</dbReference>
<keyword evidence="9" id="KW-1133">Transmembrane helix</keyword>
<evidence type="ECO:0000256" key="14">
    <source>
        <dbReference type="SAM" id="SignalP"/>
    </source>
</evidence>
<evidence type="ECO:0000259" key="15">
    <source>
        <dbReference type="Pfam" id="PF08263"/>
    </source>
</evidence>
<evidence type="ECO:0000313" key="17">
    <source>
        <dbReference type="EnsemblPlants" id="KQK07141"/>
    </source>
</evidence>
<proteinExistence type="predicted"/>
<dbReference type="InterPro" id="IPR032675">
    <property type="entry name" value="LRR_dom_sf"/>
</dbReference>
<keyword evidence="11" id="KW-0379">Hydroxylation</keyword>
<dbReference type="GeneID" id="100830934"/>
<organism evidence="16">
    <name type="scientific">Brachypodium distachyon</name>
    <name type="common">Purple false brome</name>
    <name type="synonym">Trachynia distachya</name>
    <dbReference type="NCBI Taxonomy" id="15368"/>
    <lineage>
        <taxon>Eukaryota</taxon>
        <taxon>Viridiplantae</taxon>
        <taxon>Streptophyta</taxon>
        <taxon>Embryophyta</taxon>
        <taxon>Tracheophyta</taxon>
        <taxon>Spermatophyta</taxon>
        <taxon>Magnoliopsida</taxon>
        <taxon>Liliopsida</taxon>
        <taxon>Poales</taxon>
        <taxon>Poaceae</taxon>
        <taxon>BOP clade</taxon>
        <taxon>Pooideae</taxon>
        <taxon>Stipodae</taxon>
        <taxon>Brachypodieae</taxon>
        <taxon>Brachypodium</taxon>
    </lineage>
</organism>
<dbReference type="Pfam" id="PF00560">
    <property type="entry name" value="LRR_1"/>
    <property type="match status" value="3"/>
</dbReference>
<evidence type="ECO:0000313" key="18">
    <source>
        <dbReference type="Proteomes" id="UP000008810"/>
    </source>
</evidence>
<evidence type="ECO:0000256" key="3">
    <source>
        <dbReference type="ARBA" id="ARBA00022512"/>
    </source>
</evidence>
<dbReference type="SMART" id="SM00369">
    <property type="entry name" value="LRR_TYP"/>
    <property type="match status" value="3"/>
</dbReference>
<dbReference type="FunFam" id="3.80.10.10:FF:000400">
    <property type="entry name" value="Nuclear pore complex protein NUP107"/>
    <property type="match status" value="1"/>
</dbReference>
<evidence type="ECO:0000256" key="6">
    <source>
        <dbReference type="ARBA" id="ARBA00022692"/>
    </source>
</evidence>
<evidence type="ECO:0000256" key="8">
    <source>
        <dbReference type="ARBA" id="ARBA00022737"/>
    </source>
</evidence>